<name>A0A2D3WIJ1_9BACT</name>
<sequence>MDSINSNMGMGPELYAMKKAIDVQSQSILKVLESTSPASAQSNTASGADLTGLGQNLDIKA</sequence>
<comment type="caution">
    <text evidence="2">The sequence shown here is derived from an EMBL/GenBank/DDBJ whole genome shotgun (WGS) entry which is preliminary data.</text>
</comment>
<gene>
    <name evidence="2" type="ORF">CFH83_03920</name>
</gene>
<evidence type="ECO:0000313" key="3">
    <source>
        <dbReference type="Proteomes" id="UP000228859"/>
    </source>
</evidence>
<dbReference type="Proteomes" id="UP000228859">
    <property type="component" value="Unassembled WGS sequence"/>
</dbReference>
<reference evidence="2 3" key="1">
    <citation type="journal article" date="2017" name="Front. Microbiol.">
        <title>Comparative Genomic Analysis of the Class Epsilonproteobacteria and Proposed Reclassification to Epsilonbacteraeota (phyl. nov.).</title>
        <authorList>
            <person name="Waite D.W."/>
            <person name="Vanwonterghem I."/>
            <person name="Rinke C."/>
            <person name="Parks D.H."/>
            <person name="Zhang Y."/>
            <person name="Takai K."/>
            <person name="Sievert S.M."/>
            <person name="Simon J."/>
            <person name="Campbell B.J."/>
            <person name="Hanson T.E."/>
            <person name="Woyke T."/>
            <person name="Klotz M.G."/>
            <person name="Hugenholtz P."/>
        </authorList>
    </citation>
    <scope>NUCLEOTIDE SEQUENCE [LARGE SCALE GENOMIC DNA]</scope>
    <source>
        <strain evidence="2">UBA12443</strain>
    </source>
</reference>
<evidence type="ECO:0000313" key="2">
    <source>
        <dbReference type="EMBL" id="DAB38870.1"/>
    </source>
</evidence>
<dbReference type="EMBL" id="DLUI01000059">
    <property type="protein sequence ID" value="DAB38870.1"/>
    <property type="molecule type" value="Genomic_DNA"/>
</dbReference>
<dbReference type="RefSeq" id="WP_294894107.1">
    <property type="nucleotide sequence ID" value="NZ_DLUI01000059.1"/>
</dbReference>
<feature type="compositionally biased region" description="Polar residues" evidence="1">
    <location>
        <begin position="36"/>
        <end position="46"/>
    </location>
</feature>
<evidence type="ECO:0000256" key="1">
    <source>
        <dbReference type="SAM" id="MobiDB-lite"/>
    </source>
</evidence>
<feature type="region of interest" description="Disordered" evidence="1">
    <location>
        <begin position="36"/>
        <end position="61"/>
    </location>
</feature>
<accession>A0A2D3WIJ1</accession>
<organism evidence="2 3">
    <name type="scientific">Sulfuricurvum kujiense</name>
    <dbReference type="NCBI Taxonomy" id="148813"/>
    <lineage>
        <taxon>Bacteria</taxon>
        <taxon>Pseudomonadati</taxon>
        <taxon>Campylobacterota</taxon>
        <taxon>Epsilonproteobacteria</taxon>
        <taxon>Campylobacterales</taxon>
        <taxon>Sulfurimonadaceae</taxon>
        <taxon>Sulfuricurvum</taxon>
    </lineage>
</organism>
<dbReference type="AlphaFoldDB" id="A0A2D3WIJ1"/>
<protein>
    <recommendedName>
        <fullName evidence="4">Motility protein</fullName>
    </recommendedName>
</protein>
<evidence type="ECO:0008006" key="4">
    <source>
        <dbReference type="Google" id="ProtNLM"/>
    </source>
</evidence>
<proteinExistence type="predicted"/>